<proteinExistence type="predicted"/>
<keyword evidence="2" id="KW-1185">Reference proteome</keyword>
<evidence type="ECO:0000313" key="1">
    <source>
        <dbReference type="EMBL" id="EYB82224.1"/>
    </source>
</evidence>
<name>A0A016RW57_9BILA</name>
<protein>
    <submittedName>
        <fullName evidence="1">Uncharacterized protein</fullName>
    </submittedName>
</protein>
<gene>
    <name evidence="1" type="primary">Acey_s0364.g3560</name>
    <name evidence="1" type="ORF">Y032_0364g3560</name>
</gene>
<dbReference type="EMBL" id="JARK01001700">
    <property type="protein sequence ID" value="EYB82224.1"/>
    <property type="molecule type" value="Genomic_DNA"/>
</dbReference>
<reference evidence="2" key="1">
    <citation type="journal article" date="2015" name="Nat. Genet.">
        <title>The genome and transcriptome of the zoonotic hookworm Ancylostoma ceylanicum identify infection-specific gene families.</title>
        <authorList>
            <person name="Schwarz E.M."/>
            <person name="Hu Y."/>
            <person name="Antoshechkin I."/>
            <person name="Miller M.M."/>
            <person name="Sternberg P.W."/>
            <person name="Aroian R.V."/>
        </authorList>
    </citation>
    <scope>NUCLEOTIDE SEQUENCE</scope>
    <source>
        <strain evidence="2">HY135</strain>
    </source>
</reference>
<sequence length="182" mass="20323">MEDFYSAMNLCFFQVIIDWGPAMLHAREGSVDSILIDQYVSCGSGCIICNIFCYCNKPLSIPYRQELGSNGAANRAPSCALLAASRNQPSDLDRFYSDSHNLILPQYNSSLNNINGMEYSTRWEQRVKYSEPTLHLSSNGTPASTTHSVSDICNCSHSGSMRRGPSTYQGESFVINERNYFI</sequence>
<dbReference type="AlphaFoldDB" id="A0A016RW57"/>
<dbReference type="Proteomes" id="UP000024635">
    <property type="component" value="Unassembled WGS sequence"/>
</dbReference>
<comment type="caution">
    <text evidence="1">The sequence shown here is derived from an EMBL/GenBank/DDBJ whole genome shotgun (WGS) entry which is preliminary data.</text>
</comment>
<evidence type="ECO:0000313" key="2">
    <source>
        <dbReference type="Proteomes" id="UP000024635"/>
    </source>
</evidence>
<organism evidence="1 2">
    <name type="scientific">Ancylostoma ceylanicum</name>
    <dbReference type="NCBI Taxonomy" id="53326"/>
    <lineage>
        <taxon>Eukaryota</taxon>
        <taxon>Metazoa</taxon>
        <taxon>Ecdysozoa</taxon>
        <taxon>Nematoda</taxon>
        <taxon>Chromadorea</taxon>
        <taxon>Rhabditida</taxon>
        <taxon>Rhabditina</taxon>
        <taxon>Rhabditomorpha</taxon>
        <taxon>Strongyloidea</taxon>
        <taxon>Ancylostomatidae</taxon>
        <taxon>Ancylostomatinae</taxon>
        <taxon>Ancylostoma</taxon>
    </lineage>
</organism>
<dbReference type="OrthoDB" id="5869292at2759"/>
<accession>A0A016RW57</accession>